<dbReference type="InterPro" id="IPR006093">
    <property type="entry name" value="Oxy_OxRdtase_FAD_BS"/>
</dbReference>
<evidence type="ECO:0000256" key="5">
    <source>
        <dbReference type="ARBA" id="ARBA00023002"/>
    </source>
</evidence>
<dbReference type="PROSITE" id="PS51387">
    <property type="entry name" value="FAD_PCMH"/>
    <property type="match status" value="1"/>
</dbReference>
<dbReference type="InterPro" id="IPR016169">
    <property type="entry name" value="FAD-bd_PCMH_sub2"/>
</dbReference>
<dbReference type="PROSITE" id="PS00862">
    <property type="entry name" value="OX2_COVAL_FAD"/>
    <property type="match status" value="1"/>
</dbReference>
<evidence type="ECO:0000256" key="3">
    <source>
        <dbReference type="ARBA" id="ARBA00022630"/>
    </source>
</evidence>
<keyword evidence="4" id="KW-0274">FAD</keyword>
<feature type="domain" description="FAD-binding PCMH-type" evidence="6">
    <location>
        <begin position="23"/>
        <end position="191"/>
    </location>
</feature>
<dbReference type="OrthoDB" id="5169292at2"/>
<keyword evidence="8" id="KW-1185">Reference proteome</keyword>
<gene>
    <name evidence="7" type="ORF">FB388_1301</name>
</gene>
<organism evidence="7 8">
    <name type="scientific">Pseudonocardia cypriaca</name>
    <dbReference type="NCBI Taxonomy" id="882449"/>
    <lineage>
        <taxon>Bacteria</taxon>
        <taxon>Bacillati</taxon>
        <taxon>Actinomycetota</taxon>
        <taxon>Actinomycetes</taxon>
        <taxon>Pseudonocardiales</taxon>
        <taxon>Pseudonocardiaceae</taxon>
        <taxon>Pseudonocardia</taxon>
    </lineage>
</organism>
<dbReference type="InterPro" id="IPR016167">
    <property type="entry name" value="FAD-bd_PCMH_sub1"/>
</dbReference>
<sequence>MRDVLTPGHPRYDAERTGFNRVVDHRPALVVVPADVADVRAAVRHAAHHDLPIAIHATGHGVTVPADGTLMIATRRLDAVSVDPVARTATVAAGVRWRQVIDAAAPHGLAPLNGSSPSVGAVSYTLGGGLGPVARTFGYAADHVRRFRLVTADGELRTVTPDEHPELFWALRGGKSGFGVVVEMEIGLVPLPRLYGGALFFDGADAARVVAGWREWLETVPEELTSSLALLRLPADAPPPLRGRFVVHVRIAYTGPAADGERLLRPLRALAAPVVDDVGEMPYRDVAAIHRDPDGPLAYHEHSALLHHLDAAGVDAFLAVAVPAAADHGLLVELRHLGGALARPPEVPSAIDRRDAAFCLMALTPAGADPHPRRLLLKAIAPWATGGVYVNFLSGPDAAADIPRAHTPPTRDRLRAIRRTYDPAGRFHRTPEEAS</sequence>
<dbReference type="EMBL" id="VFPH01000001">
    <property type="protein sequence ID" value="TQM43942.1"/>
    <property type="molecule type" value="Genomic_DNA"/>
</dbReference>
<accession>A0A543GCY9</accession>
<dbReference type="Pfam" id="PF01565">
    <property type="entry name" value="FAD_binding_4"/>
    <property type="match status" value="1"/>
</dbReference>
<keyword evidence="3" id="KW-0285">Flavoprotein</keyword>
<evidence type="ECO:0000259" key="6">
    <source>
        <dbReference type="PROSITE" id="PS51387"/>
    </source>
</evidence>
<evidence type="ECO:0000256" key="2">
    <source>
        <dbReference type="ARBA" id="ARBA00005466"/>
    </source>
</evidence>
<dbReference type="Gene3D" id="3.40.462.20">
    <property type="match status" value="1"/>
</dbReference>
<dbReference type="SUPFAM" id="SSF56176">
    <property type="entry name" value="FAD-binding/transporter-associated domain-like"/>
    <property type="match status" value="1"/>
</dbReference>
<dbReference type="AlphaFoldDB" id="A0A543GCY9"/>
<dbReference type="GO" id="GO:0071949">
    <property type="term" value="F:FAD binding"/>
    <property type="evidence" value="ECO:0007669"/>
    <property type="project" value="InterPro"/>
</dbReference>
<dbReference type="Gene3D" id="3.30.465.10">
    <property type="match status" value="1"/>
</dbReference>
<dbReference type="InterPro" id="IPR006094">
    <property type="entry name" value="Oxid_FAD_bind_N"/>
</dbReference>
<dbReference type="InterPro" id="IPR036318">
    <property type="entry name" value="FAD-bd_PCMH-like_sf"/>
</dbReference>
<dbReference type="InterPro" id="IPR016166">
    <property type="entry name" value="FAD-bd_PCMH"/>
</dbReference>
<dbReference type="PANTHER" id="PTHR42973:SF39">
    <property type="entry name" value="FAD-BINDING PCMH-TYPE DOMAIN-CONTAINING PROTEIN"/>
    <property type="match status" value="1"/>
</dbReference>
<evidence type="ECO:0000313" key="8">
    <source>
        <dbReference type="Proteomes" id="UP000319818"/>
    </source>
</evidence>
<evidence type="ECO:0000256" key="4">
    <source>
        <dbReference type="ARBA" id="ARBA00022827"/>
    </source>
</evidence>
<evidence type="ECO:0000313" key="7">
    <source>
        <dbReference type="EMBL" id="TQM43942.1"/>
    </source>
</evidence>
<dbReference type="RefSeq" id="WP_142098221.1">
    <property type="nucleotide sequence ID" value="NZ_VFPH01000001.1"/>
</dbReference>
<comment type="caution">
    <text evidence="7">The sequence shown here is derived from an EMBL/GenBank/DDBJ whole genome shotgun (WGS) entry which is preliminary data.</text>
</comment>
<dbReference type="Gene3D" id="3.30.43.10">
    <property type="entry name" value="Uridine Diphospho-n-acetylenolpyruvylglucosamine Reductase, domain 2"/>
    <property type="match status" value="1"/>
</dbReference>
<name>A0A543GCY9_9PSEU</name>
<comment type="cofactor">
    <cofactor evidence="1">
        <name>FAD</name>
        <dbReference type="ChEBI" id="CHEBI:57692"/>
    </cofactor>
</comment>
<dbReference type="GO" id="GO:0016491">
    <property type="term" value="F:oxidoreductase activity"/>
    <property type="evidence" value="ECO:0007669"/>
    <property type="project" value="UniProtKB-KW"/>
</dbReference>
<comment type="similarity">
    <text evidence="2">Belongs to the oxygen-dependent FAD-linked oxidoreductase family.</text>
</comment>
<proteinExistence type="inferred from homology"/>
<dbReference type="Proteomes" id="UP000319818">
    <property type="component" value="Unassembled WGS sequence"/>
</dbReference>
<dbReference type="PANTHER" id="PTHR42973">
    <property type="entry name" value="BINDING OXIDOREDUCTASE, PUTATIVE (AFU_ORTHOLOGUE AFUA_1G17690)-RELATED"/>
    <property type="match status" value="1"/>
</dbReference>
<keyword evidence="5" id="KW-0560">Oxidoreductase</keyword>
<dbReference type="InterPro" id="IPR050416">
    <property type="entry name" value="FAD-linked_Oxidoreductase"/>
</dbReference>
<reference evidence="7 8" key="1">
    <citation type="submission" date="2019-06" db="EMBL/GenBank/DDBJ databases">
        <title>Sequencing the genomes of 1000 actinobacteria strains.</title>
        <authorList>
            <person name="Klenk H.-P."/>
        </authorList>
    </citation>
    <scope>NUCLEOTIDE SEQUENCE [LARGE SCALE GENOMIC DNA]</scope>
    <source>
        <strain evidence="7 8">DSM 45511</strain>
    </source>
</reference>
<protein>
    <submittedName>
        <fullName evidence="7">FAD/FMN-containing dehydrogenase</fullName>
    </submittedName>
</protein>
<evidence type="ECO:0000256" key="1">
    <source>
        <dbReference type="ARBA" id="ARBA00001974"/>
    </source>
</evidence>